<dbReference type="AlphaFoldDB" id="A0A1E1LG46"/>
<proteinExistence type="inferred from homology"/>
<evidence type="ECO:0000256" key="1">
    <source>
        <dbReference type="ARBA" id="ARBA00006734"/>
    </source>
</evidence>
<evidence type="ECO:0000256" key="3">
    <source>
        <dbReference type="ARBA" id="ARBA00022679"/>
    </source>
</evidence>
<keyword evidence="3" id="KW-0808">Transferase</keyword>
<evidence type="ECO:0000313" key="5">
    <source>
        <dbReference type="EMBL" id="CZT08729.1"/>
    </source>
</evidence>
<reference evidence="6" key="1">
    <citation type="submission" date="2016-03" db="EMBL/GenBank/DDBJ databases">
        <authorList>
            <person name="Ploux O."/>
        </authorList>
    </citation>
    <scope>NUCLEOTIDE SEQUENCE [LARGE SCALE GENOMIC DNA]</scope>
    <source>
        <strain evidence="6">UK7</strain>
    </source>
</reference>
<comment type="caution">
    <text evidence="5">The sequence shown here is derived from an EMBL/GenBank/DDBJ whole genome shotgun (WGS) entry which is preliminary data.</text>
</comment>
<dbReference type="EMBL" id="FJUW01000047">
    <property type="protein sequence ID" value="CZT08729.1"/>
    <property type="molecule type" value="Genomic_DNA"/>
</dbReference>
<protein>
    <recommendedName>
        <fullName evidence="7">Protein prenyltransferase alpha subunit repeat-containing protein 1</fullName>
    </recommendedName>
</protein>
<dbReference type="InParanoid" id="A0A1E1LG46"/>
<comment type="similarity">
    <text evidence="1">Belongs to the protein prenyltransferase subunit alpha family.</text>
</comment>
<dbReference type="InterPro" id="IPR002088">
    <property type="entry name" value="Prenyl_trans_a"/>
</dbReference>
<dbReference type="GO" id="GO:0005737">
    <property type="term" value="C:cytoplasm"/>
    <property type="evidence" value="ECO:0007669"/>
    <property type="project" value="TreeGrafter"/>
</dbReference>
<keyword evidence="6" id="KW-1185">Reference proteome</keyword>
<dbReference type="Gene3D" id="1.25.40.120">
    <property type="entry name" value="Protein prenylyltransferase"/>
    <property type="match status" value="1"/>
</dbReference>
<evidence type="ECO:0008006" key="7">
    <source>
        <dbReference type="Google" id="ProtNLM"/>
    </source>
</evidence>
<dbReference type="Pfam" id="PF01239">
    <property type="entry name" value="PPTA"/>
    <property type="match status" value="1"/>
</dbReference>
<gene>
    <name evidence="5" type="ORF">RCO7_03434</name>
</gene>
<dbReference type="PANTHER" id="PTHR11129:SF3">
    <property type="entry name" value="PROTEIN PRENYLTRANSFERASE ALPHA SUBUNIT REPEAT-CONTAINING PROTEIN 1"/>
    <property type="match status" value="1"/>
</dbReference>
<name>A0A1E1LG46_9HELO</name>
<sequence>MSRALDPDTAISIQKANSQTIYRDLVSALSTNTIGPLEIEFLPKSYTLAPDCNVLVEGNNIAVTKIKLVQAFIVARAIFFNYMRECTEAQESELRDVTAVMLLLDPEHLTAVNTRKRLIQRREDGPGNRLEELLRQELLFVDGYLTSRLHRHTKSPTLWGHRRWVLGKLKSLDVERDVFQDLKSVILVAAERHPQNYYAWSHMRWLVQVFGESPTRSIQGEKFPLDHSKLVSVVQNWCLKNPSDTSGFSFLLFCLFKSGSLSALARIELCSSVCADILKLAVSFRWIHESVWVFLRTVIASEMATESIRIDFLQAINTIANSRQGKKAVLESAKGWYRENQQILQIDAIDLVREEGVS</sequence>
<evidence type="ECO:0000256" key="2">
    <source>
        <dbReference type="ARBA" id="ARBA00022602"/>
    </source>
</evidence>
<dbReference type="GO" id="GO:0008318">
    <property type="term" value="F:protein prenyltransferase activity"/>
    <property type="evidence" value="ECO:0007669"/>
    <property type="project" value="InterPro"/>
</dbReference>
<dbReference type="SUPFAM" id="SSF48439">
    <property type="entry name" value="Protein prenylyltransferase"/>
    <property type="match status" value="1"/>
</dbReference>
<dbReference type="PANTHER" id="PTHR11129">
    <property type="entry name" value="PROTEIN FARNESYLTRANSFERASE ALPHA SUBUNIT/RAB GERANYLGERANYL TRANSFERASE ALPHA SUBUNIT"/>
    <property type="match status" value="1"/>
</dbReference>
<evidence type="ECO:0000256" key="4">
    <source>
        <dbReference type="ARBA" id="ARBA00022737"/>
    </source>
</evidence>
<organism evidence="5 6">
    <name type="scientific">Rhynchosporium graminicola</name>
    <dbReference type="NCBI Taxonomy" id="2792576"/>
    <lineage>
        <taxon>Eukaryota</taxon>
        <taxon>Fungi</taxon>
        <taxon>Dikarya</taxon>
        <taxon>Ascomycota</taxon>
        <taxon>Pezizomycotina</taxon>
        <taxon>Leotiomycetes</taxon>
        <taxon>Helotiales</taxon>
        <taxon>Ploettnerulaceae</taxon>
        <taxon>Rhynchosporium</taxon>
    </lineage>
</organism>
<keyword evidence="4" id="KW-0677">Repeat</keyword>
<dbReference type="Proteomes" id="UP000178129">
    <property type="component" value="Unassembled WGS sequence"/>
</dbReference>
<evidence type="ECO:0000313" key="6">
    <source>
        <dbReference type="Proteomes" id="UP000178129"/>
    </source>
</evidence>
<keyword evidence="2" id="KW-0637">Prenyltransferase</keyword>
<accession>A0A1E1LG46</accession>